<dbReference type="EMBL" id="DS026990">
    <property type="protein sequence ID" value="EAW15305.1"/>
    <property type="molecule type" value="Genomic_DNA"/>
</dbReference>
<reference evidence="2 3" key="1">
    <citation type="journal article" date="2008" name="PLoS Genet.">
        <title>Genomic islands in the pathogenic filamentous fungus Aspergillus fumigatus.</title>
        <authorList>
            <person name="Fedorova N.D."/>
            <person name="Khaldi N."/>
            <person name="Joardar V.S."/>
            <person name="Maiti R."/>
            <person name="Amedeo P."/>
            <person name="Anderson M.J."/>
            <person name="Crabtree J."/>
            <person name="Silva J.C."/>
            <person name="Badger J.H."/>
            <person name="Albarraq A."/>
            <person name="Angiuoli S."/>
            <person name="Bussey H."/>
            <person name="Bowyer P."/>
            <person name="Cotty P.J."/>
            <person name="Dyer P.S."/>
            <person name="Egan A."/>
            <person name="Galens K."/>
            <person name="Fraser-Liggett C.M."/>
            <person name="Haas B.J."/>
            <person name="Inman J.M."/>
            <person name="Kent R."/>
            <person name="Lemieux S."/>
            <person name="Malavazi I."/>
            <person name="Orvis J."/>
            <person name="Roemer T."/>
            <person name="Ronning C.M."/>
            <person name="Sundaram J.P."/>
            <person name="Sutton G."/>
            <person name="Turner G."/>
            <person name="Venter J.C."/>
            <person name="White O.R."/>
            <person name="Whitty B.R."/>
            <person name="Youngman P."/>
            <person name="Wolfe K.H."/>
            <person name="Goldman G.H."/>
            <person name="Wortman J.R."/>
            <person name="Jiang B."/>
            <person name="Denning D.W."/>
            <person name="Nierman W.C."/>
        </authorList>
    </citation>
    <scope>NUCLEOTIDE SEQUENCE [LARGE SCALE GENOMIC DNA]</scope>
    <source>
        <strain evidence="3">ATCC 1007 / CBS 513.65 / DSM 816 / NCTC 3887 / NRRL 1</strain>
    </source>
</reference>
<feature type="region of interest" description="Disordered" evidence="1">
    <location>
        <begin position="14"/>
        <end position="34"/>
    </location>
</feature>
<evidence type="ECO:0000313" key="3">
    <source>
        <dbReference type="Proteomes" id="UP000006701"/>
    </source>
</evidence>
<gene>
    <name evidence="2" type="ORF">ACLA_059720</name>
</gene>
<dbReference type="AlphaFoldDB" id="A1C4G5"/>
<dbReference type="Proteomes" id="UP000006701">
    <property type="component" value="Unassembled WGS sequence"/>
</dbReference>
<dbReference type="KEGG" id="act:ACLA_059720"/>
<accession>A1C4G5</accession>
<dbReference type="HOGENOM" id="CLU_2996149_0_0_1"/>
<dbReference type="OrthoDB" id="9988752at2759"/>
<sequence length="57" mass="6347">MGLTAELLYYSRDMIQKGPSGGKSEGRERQELPSFPIPSFVDVAHLVSGENPKRLQE</sequence>
<proteinExistence type="predicted"/>
<dbReference type="RefSeq" id="XP_001276731.1">
    <property type="nucleotide sequence ID" value="XM_001276730.1"/>
</dbReference>
<evidence type="ECO:0000256" key="1">
    <source>
        <dbReference type="SAM" id="MobiDB-lite"/>
    </source>
</evidence>
<organism evidence="2 3">
    <name type="scientific">Aspergillus clavatus (strain ATCC 1007 / CBS 513.65 / DSM 816 / NCTC 3887 / NRRL 1 / QM 1276 / 107)</name>
    <dbReference type="NCBI Taxonomy" id="344612"/>
    <lineage>
        <taxon>Eukaryota</taxon>
        <taxon>Fungi</taxon>
        <taxon>Dikarya</taxon>
        <taxon>Ascomycota</taxon>
        <taxon>Pezizomycotina</taxon>
        <taxon>Eurotiomycetes</taxon>
        <taxon>Eurotiomycetidae</taxon>
        <taxon>Eurotiales</taxon>
        <taxon>Aspergillaceae</taxon>
        <taxon>Aspergillus</taxon>
        <taxon>Aspergillus subgen. Fumigati</taxon>
    </lineage>
</organism>
<protein>
    <submittedName>
        <fullName evidence="2">Uncharacterized protein</fullName>
    </submittedName>
</protein>
<dbReference type="VEuPathDB" id="FungiDB:ACLA_059720"/>
<keyword evidence="3" id="KW-1185">Reference proteome</keyword>
<name>A1C4G5_ASPCL</name>
<dbReference type="GeneID" id="4709000"/>
<evidence type="ECO:0000313" key="2">
    <source>
        <dbReference type="EMBL" id="EAW15305.1"/>
    </source>
</evidence>